<evidence type="ECO:0008006" key="5">
    <source>
        <dbReference type="Google" id="ProtNLM"/>
    </source>
</evidence>
<reference evidence="3" key="1">
    <citation type="journal article" date="2023" name="Mol. Phylogenet. Evol.">
        <title>Genome-scale phylogeny and comparative genomics of the fungal order Sordariales.</title>
        <authorList>
            <person name="Hensen N."/>
            <person name="Bonometti L."/>
            <person name="Westerberg I."/>
            <person name="Brannstrom I.O."/>
            <person name="Guillou S."/>
            <person name="Cros-Aarteil S."/>
            <person name="Calhoun S."/>
            <person name="Haridas S."/>
            <person name="Kuo A."/>
            <person name="Mondo S."/>
            <person name="Pangilinan J."/>
            <person name="Riley R."/>
            <person name="LaButti K."/>
            <person name="Andreopoulos B."/>
            <person name="Lipzen A."/>
            <person name="Chen C."/>
            <person name="Yan M."/>
            <person name="Daum C."/>
            <person name="Ng V."/>
            <person name="Clum A."/>
            <person name="Steindorff A."/>
            <person name="Ohm R.A."/>
            <person name="Martin F."/>
            <person name="Silar P."/>
            <person name="Natvig D.O."/>
            <person name="Lalanne C."/>
            <person name="Gautier V."/>
            <person name="Ament-Velasquez S.L."/>
            <person name="Kruys A."/>
            <person name="Hutchinson M.I."/>
            <person name="Powell A.J."/>
            <person name="Barry K."/>
            <person name="Miller A.N."/>
            <person name="Grigoriev I.V."/>
            <person name="Debuchy R."/>
            <person name="Gladieux P."/>
            <person name="Hiltunen Thoren M."/>
            <person name="Johannesson H."/>
        </authorList>
    </citation>
    <scope>NUCLEOTIDE SEQUENCE</scope>
    <source>
        <strain evidence="3">CBS 731.68</strain>
    </source>
</reference>
<gene>
    <name evidence="3" type="ORF">N657DRAFT_645893</name>
</gene>
<feature type="region of interest" description="Disordered" evidence="2">
    <location>
        <begin position="166"/>
        <end position="246"/>
    </location>
</feature>
<dbReference type="GO" id="GO:0045271">
    <property type="term" value="C:respiratory chain complex I"/>
    <property type="evidence" value="ECO:0007669"/>
    <property type="project" value="InterPro"/>
</dbReference>
<sequence length="246" mass="28230">MSQPPISPFLRAWYKWKMLRLPWRRQFLIGLDLNGNTYWEFLDRGSRLPSPDPLHHPLKSPVRWRRIVRYPRGAPYSSSVPIPPAWHQWLRHARADPPSLAEQQAEVARQERIRVLAAQADARWEAKPKVMEGPMASETRKKMLGVREPALETERQVGPGSKVVAEARAREDSEVKGDTVGAGTGEERAGDSEVVDQREQTWERLRRKEEEAAVGAKEKDPWKQARGGSRETWQPQAWAPAAREKK</sequence>
<keyword evidence="4" id="KW-1185">Reference proteome</keyword>
<accession>A0AAN6Z322</accession>
<organism evidence="3 4">
    <name type="scientific">Parathielavia appendiculata</name>
    <dbReference type="NCBI Taxonomy" id="2587402"/>
    <lineage>
        <taxon>Eukaryota</taxon>
        <taxon>Fungi</taxon>
        <taxon>Dikarya</taxon>
        <taxon>Ascomycota</taxon>
        <taxon>Pezizomycotina</taxon>
        <taxon>Sordariomycetes</taxon>
        <taxon>Sordariomycetidae</taxon>
        <taxon>Sordariales</taxon>
        <taxon>Chaetomiaceae</taxon>
        <taxon>Parathielavia</taxon>
    </lineage>
</organism>
<reference evidence="3" key="2">
    <citation type="submission" date="2023-05" db="EMBL/GenBank/DDBJ databases">
        <authorList>
            <consortium name="Lawrence Berkeley National Laboratory"/>
            <person name="Steindorff A."/>
            <person name="Hensen N."/>
            <person name="Bonometti L."/>
            <person name="Westerberg I."/>
            <person name="Brannstrom I.O."/>
            <person name="Guillou S."/>
            <person name="Cros-Aarteil S."/>
            <person name="Calhoun S."/>
            <person name="Haridas S."/>
            <person name="Kuo A."/>
            <person name="Mondo S."/>
            <person name="Pangilinan J."/>
            <person name="Riley R."/>
            <person name="Labutti K."/>
            <person name="Andreopoulos B."/>
            <person name="Lipzen A."/>
            <person name="Chen C."/>
            <person name="Yanf M."/>
            <person name="Daum C."/>
            <person name="Ng V."/>
            <person name="Clum A."/>
            <person name="Ohm R."/>
            <person name="Martin F."/>
            <person name="Silar P."/>
            <person name="Natvig D."/>
            <person name="Lalanne C."/>
            <person name="Gautier V."/>
            <person name="Ament-Velasquez S.L."/>
            <person name="Kruys A."/>
            <person name="Hutchinson M.I."/>
            <person name="Powell A.J."/>
            <person name="Barry K."/>
            <person name="Miller A.N."/>
            <person name="Grigoriev I.V."/>
            <person name="Debuchy R."/>
            <person name="Gladieux P."/>
            <person name="Thoren M.H."/>
            <person name="Johannesson H."/>
        </authorList>
    </citation>
    <scope>NUCLEOTIDE SEQUENCE</scope>
    <source>
        <strain evidence="3">CBS 731.68</strain>
    </source>
</reference>
<comment type="caution">
    <text evidence="3">The sequence shown here is derived from an EMBL/GenBank/DDBJ whole genome shotgun (WGS) entry which is preliminary data.</text>
</comment>
<name>A0AAN6Z322_9PEZI</name>
<evidence type="ECO:0000256" key="1">
    <source>
        <dbReference type="ARBA" id="ARBA00007355"/>
    </source>
</evidence>
<dbReference type="GeneID" id="87829796"/>
<dbReference type="PANTHER" id="PTHR32470">
    <property type="entry name" value="ADH DEHYDROGENASE [UBIQUINONE] 1 ALPHA SUBCOMPLEX ASSEMBLY FACTOR 2"/>
    <property type="match status" value="1"/>
</dbReference>
<dbReference type="InterPro" id="IPR052618">
    <property type="entry name" value="ComplexI_NDUFA12"/>
</dbReference>
<protein>
    <recommendedName>
        <fullName evidence="5">NADH dehydrogenase [ubiquinone] 1 alpha subcomplex subunit</fullName>
    </recommendedName>
</protein>
<feature type="compositionally biased region" description="Basic and acidic residues" evidence="2">
    <location>
        <begin position="185"/>
        <end position="223"/>
    </location>
</feature>
<feature type="compositionally biased region" description="Basic and acidic residues" evidence="2">
    <location>
        <begin position="166"/>
        <end position="177"/>
    </location>
</feature>
<evidence type="ECO:0000313" key="3">
    <source>
        <dbReference type="EMBL" id="KAK4123157.1"/>
    </source>
</evidence>
<dbReference type="Pfam" id="PF05071">
    <property type="entry name" value="NDUFA12"/>
    <property type="match status" value="1"/>
</dbReference>
<proteinExistence type="inferred from homology"/>
<dbReference type="AlphaFoldDB" id="A0AAN6Z322"/>
<dbReference type="GO" id="GO:0005739">
    <property type="term" value="C:mitochondrion"/>
    <property type="evidence" value="ECO:0007669"/>
    <property type="project" value="TreeGrafter"/>
</dbReference>
<comment type="similarity">
    <text evidence="1">Belongs to the complex I NDUFA12 subunit family.</text>
</comment>
<dbReference type="PANTHER" id="PTHR32470:SF2">
    <property type="entry name" value="NADH DEHYDROGENASE [UBIQUINONE] 1 ALPHA SUBCOMPLEX ASSEMBLY FACTOR 2"/>
    <property type="match status" value="1"/>
</dbReference>
<evidence type="ECO:0000256" key="2">
    <source>
        <dbReference type="SAM" id="MobiDB-lite"/>
    </source>
</evidence>
<evidence type="ECO:0000313" key="4">
    <source>
        <dbReference type="Proteomes" id="UP001302602"/>
    </source>
</evidence>
<dbReference type="InterPro" id="IPR007763">
    <property type="entry name" value="NDUFA12"/>
</dbReference>
<dbReference type="RefSeq" id="XP_062646928.1">
    <property type="nucleotide sequence ID" value="XM_062793027.1"/>
</dbReference>
<dbReference type="Proteomes" id="UP001302602">
    <property type="component" value="Unassembled WGS sequence"/>
</dbReference>
<dbReference type="GO" id="GO:0032981">
    <property type="term" value="P:mitochondrial respiratory chain complex I assembly"/>
    <property type="evidence" value="ECO:0007669"/>
    <property type="project" value="TreeGrafter"/>
</dbReference>
<dbReference type="EMBL" id="MU853229">
    <property type="protein sequence ID" value="KAK4123157.1"/>
    <property type="molecule type" value="Genomic_DNA"/>
</dbReference>